<evidence type="ECO:0000313" key="2">
    <source>
        <dbReference type="WBParaSite" id="ES5_v2.g25004.t1"/>
    </source>
</evidence>
<organism evidence="1 2">
    <name type="scientific">Panagrolaimus sp. ES5</name>
    <dbReference type="NCBI Taxonomy" id="591445"/>
    <lineage>
        <taxon>Eukaryota</taxon>
        <taxon>Metazoa</taxon>
        <taxon>Ecdysozoa</taxon>
        <taxon>Nematoda</taxon>
        <taxon>Chromadorea</taxon>
        <taxon>Rhabditida</taxon>
        <taxon>Tylenchina</taxon>
        <taxon>Panagrolaimomorpha</taxon>
        <taxon>Panagrolaimoidea</taxon>
        <taxon>Panagrolaimidae</taxon>
        <taxon>Panagrolaimus</taxon>
    </lineage>
</organism>
<evidence type="ECO:0000313" key="1">
    <source>
        <dbReference type="Proteomes" id="UP000887579"/>
    </source>
</evidence>
<dbReference type="Proteomes" id="UP000887579">
    <property type="component" value="Unplaced"/>
</dbReference>
<proteinExistence type="predicted"/>
<protein>
    <submittedName>
        <fullName evidence="2">MYND-type domain-containing protein</fullName>
    </submittedName>
</protein>
<sequence>MEEEVLFDEFAYLLFKSEDYDALNYEKFGKQIKEAAYNGSATAQKHLDIWKSLTEAIKAFNKNDPAGLVAALSKAIHLDHQLVEIPEMFKPVIKERFKTHPNELDTVICYVKINMKNIDLVKIVEVYVKKFPENEYLWEMYMGTFITFEHDPDAALKICKKALKRFPESLVMLYSYAIILCVQNKKTSETIKALDAFLAAAPKDHRYIPACYYRKSLYYLDCGDGKNCVSNFENGLDAEKIQLPCFLPYRWPGKNSLEYSYLIMKMTLEKVEKDGSSFEKNAIDSKRKALLLQNRKLFIGYGKDYGKTFVAFTHTVPKPPCTPNPPNWISPKKITLKDMDSTNDKVYNGCILHVRIIDWAFKMSSIQTKIEDENGDVHRFAIYNWPIIGNSNFDKINAFKTFRPNVKMSIVNPYHRIARDGQNTIRVEGPEFVKLDTSMLDKLCHVCGKEGKTLPSCSKCKMALYCSQECQKLDWIEFNHKGICQYLKMFANLM</sequence>
<name>A0AC34G5P1_9BILA</name>
<reference evidence="2" key="1">
    <citation type="submission" date="2022-11" db="UniProtKB">
        <authorList>
            <consortium name="WormBaseParasite"/>
        </authorList>
    </citation>
    <scope>IDENTIFICATION</scope>
</reference>
<accession>A0AC34G5P1</accession>
<dbReference type="WBParaSite" id="ES5_v2.g25004.t1">
    <property type="protein sequence ID" value="ES5_v2.g25004.t1"/>
    <property type="gene ID" value="ES5_v2.g25004"/>
</dbReference>